<protein>
    <submittedName>
        <fullName evidence="1">Uncharacterized protein</fullName>
    </submittedName>
</protein>
<gene>
    <name evidence="1" type="ORF">SEA_SPARKDEHLILY_92</name>
</gene>
<evidence type="ECO:0000313" key="1">
    <source>
        <dbReference type="EMBL" id="ALM02241.1"/>
    </source>
</evidence>
<accession>A0A0S1RUM9</accession>
<dbReference type="EMBL" id="KT895280">
    <property type="protein sequence ID" value="ALM02241.1"/>
    <property type="molecule type" value="Genomic_DNA"/>
</dbReference>
<dbReference type="RefSeq" id="YP_009187248.1">
    <property type="nucleotide sequence ID" value="NC_028654.1"/>
</dbReference>
<dbReference type="KEGG" id="vg:26515938"/>
<dbReference type="Proteomes" id="UP000202242">
    <property type="component" value="Segment"/>
</dbReference>
<reference evidence="1 2" key="1">
    <citation type="submission" date="2015-10" db="EMBL/GenBank/DDBJ databases">
        <authorList>
            <person name="Aldkheil E."/>
            <person name="Dickey R."/>
            <person name="Jurgensen S."/>
            <person name="Medrano J."/>
            <person name="Morvay M."/>
            <person name="Nguyen B."/>
            <person name="Nguyen D."/>
            <person name="Orlandi D."/>
            <person name="Suphphatthanaworakul T."/>
            <person name="Weeks-Galindo C."/>
            <person name="Delesalle V.A."/>
            <person name="Bradley K.W."/>
            <person name="Asai D.J."/>
            <person name="Bowman C.A."/>
            <person name="Russell D.A."/>
            <person name="Pope W.H."/>
            <person name="Jacobs-Sera D."/>
            <person name="Hendrix R.W."/>
            <person name="Hatfull G.F."/>
        </authorList>
    </citation>
    <scope>NUCLEOTIDE SEQUENCE [LARGE SCALE GENOMIC DNA]</scope>
</reference>
<dbReference type="GeneID" id="26515938"/>
<proteinExistence type="predicted"/>
<sequence length="52" mass="5927">MTYSQKPSKRIAAGLTPTIPVTETADADSRRLIRTITQSMSLMSSRLFRVWR</sequence>
<name>A0A0S1RUM9_9CAUD</name>
<organism evidence="1 2">
    <name type="scientific">Mycobacterium phage Sparkdehlily</name>
    <dbReference type="NCBI Taxonomy" id="1739966"/>
    <lineage>
        <taxon>Viruses</taxon>
        <taxon>Duplodnaviria</taxon>
        <taxon>Heunggongvirae</taxon>
        <taxon>Uroviricota</taxon>
        <taxon>Caudoviricetes</taxon>
        <taxon>Gracegardnervirinae</taxon>
        <taxon>Cheoctovirus</taxon>
        <taxon>Cheoctovirus sparkdehlily</taxon>
    </lineage>
</organism>
<evidence type="ECO:0000313" key="2">
    <source>
        <dbReference type="Proteomes" id="UP000202242"/>
    </source>
</evidence>
<keyword evidence="2" id="KW-1185">Reference proteome</keyword>